<gene>
    <name evidence="2" type="ORF">LWC34_36035</name>
</gene>
<evidence type="ECO:0000313" key="2">
    <source>
        <dbReference type="EMBL" id="MCE7008190.1"/>
    </source>
</evidence>
<evidence type="ECO:0000313" key="3">
    <source>
        <dbReference type="Proteomes" id="UP001521150"/>
    </source>
</evidence>
<protein>
    <submittedName>
        <fullName evidence="2">Transposase</fullName>
    </submittedName>
</protein>
<comment type="caution">
    <text evidence="2">The sequence shown here is derived from an EMBL/GenBank/DDBJ whole genome shotgun (WGS) entry which is preliminary data.</text>
</comment>
<name>A0ABS8ZK54_9PSEU</name>
<reference evidence="2 3" key="1">
    <citation type="submission" date="2021-12" db="EMBL/GenBank/DDBJ databases">
        <title>Genome sequence of Kibdelosporangium philippinense ATCC 49844.</title>
        <authorList>
            <person name="Fedorov E.A."/>
            <person name="Omeragic M."/>
            <person name="Shalygina K.F."/>
            <person name="Maclea K.S."/>
        </authorList>
    </citation>
    <scope>NUCLEOTIDE SEQUENCE [LARGE SCALE GENOMIC DNA]</scope>
    <source>
        <strain evidence="2 3">ATCC 49844</strain>
    </source>
</reference>
<proteinExistence type="predicted"/>
<evidence type="ECO:0000256" key="1">
    <source>
        <dbReference type="SAM" id="MobiDB-lite"/>
    </source>
</evidence>
<accession>A0ABS8ZK54</accession>
<feature type="region of interest" description="Disordered" evidence="1">
    <location>
        <begin position="1"/>
        <end position="24"/>
    </location>
</feature>
<sequence>MSCGVGEYFEASARPPPASGGRAGTTERFEYGVLVATSRRRQTLFAVHNGTLDAEVLQDFLGRLRAQVGRKTYAIIDPRLISDHRSLRTWLDDGGAGLVVHLLPT</sequence>
<dbReference type="RefSeq" id="WP_233729718.1">
    <property type="nucleotide sequence ID" value="NZ_JAJVCN010000003.1"/>
</dbReference>
<keyword evidence="3" id="KW-1185">Reference proteome</keyword>
<dbReference type="EMBL" id="JAJVCN010000003">
    <property type="protein sequence ID" value="MCE7008190.1"/>
    <property type="molecule type" value="Genomic_DNA"/>
</dbReference>
<dbReference type="Proteomes" id="UP001521150">
    <property type="component" value="Unassembled WGS sequence"/>
</dbReference>
<organism evidence="2 3">
    <name type="scientific">Kibdelosporangium philippinense</name>
    <dbReference type="NCBI Taxonomy" id="211113"/>
    <lineage>
        <taxon>Bacteria</taxon>
        <taxon>Bacillati</taxon>
        <taxon>Actinomycetota</taxon>
        <taxon>Actinomycetes</taxon>
        <taxon>Pseudonocardiales</taxon>
        <taxon>Pseudonocardiaceae</taxon>
        <taxon>Kibdelosporangium</taxon>
    </lineage>
</organism>